<dbReference type="RefSeq" id="WP_344615951.1">
    <property type="nucleotide sequence ID" value="NZ_BAAARV010000058.1"/>
</dbReference>
<organism evidence="2 3">
    <name type="scientific">Dactylosporangium salmoneum</name>
    <dbReference type="NCBI Taxonomy" id="53361"/>
    <lineage>
        <taxon>Bacteria</taxon>
        <taxon>Bacillati</taxon>
        <taxon>Actinomycetota</taxon>
        <taxon>Actinomycetes</taxon>
        <taxon>Micromonosporales</taxon>
        <taxon>Micromonosporaceae</taxon>
        <taxon>Dactylosporangium</taxon>
    </lineage>
</organism>
<feature type="signal peptide" evidence="1">
    <location>
        <begin position="1"/>
        <end position="31"/>
    </location>
</feature>
<gene>
    <name evidence="2" type="ORF">GCM10010170_060460</name>
</gene>
<feature type="chain" id="PRO_5045790560" description="Right handed beta helix domain-containing protein" evidence="1">
    <location>
        <begin position="32"/>
        <end position="372"/>
    </location>
</feature>
<dbReference type="SUPFAM" id="SSF51126">
    <property type="entry name" value="Pectin lyase-like"/>
    <property type="match status" value="1"/>
</dbReference>
<accession>A0ABP5TWH0</accession>
<dbReference type="InterPro" id="IPR011050">
    <property type="entry name" value="Pectin_lyase_fold/virulence"/>
</dbReference>
<dbReference type="Proteomes" id="UP001501444">
    <property type="component" value="Unassembled WGS sequence"/>
</dbReference>
<dbReference type="InterPro" id="IPR006626">
    <property type="entry name" value="PbH1"/>
</dbReference>
<keyword evidence="1" id="KW-0732">Signal</keyword>
<evidence type="ECO:0008006" key="4">
    <source>
        <dbReference type="Google" id="ProtNLM"/>
    </source>
</evidence>
<sequence length="372" mass="36414">MRNQSRLARHVLVAVAVGIGLAAAPATQALANPACGSVITSSVTLTSDLNCTGNALIVGAAGITVDLGGYNVIGTGTGTGVQVGSYANDVTVTNGGISGFATGVFVTASKRAILSNLAVQNGVGIKVQNGNDTHVNGGSVTSGSVQVALSTGVQFNGVALDHAPLTATSSNSFLFDLGSATDGSVSISQSNTVKLTNSTFTRAPIAYSSTSQGGLFQNDTIQGAGVGLVIDPTGFGAQILGNTFSGNGIGVKTRVSDLATITGTNISGNNFTGNTAAGVLFEVSATTSTSVATVSGNTFDGNGFTGGVSDRLGRPVADGLHFATVSGAKVTVKNNTALNNASYGVFADAGSVIDGGGNTSTGDPSGCAGVTC</sequence>
<name>A0ABP5TWH0_9ACTN</name>
<dbReference type="Gene3D" id="2.160.20.10">
    <property type="entry name" value="Single-stranded right-handed beta-helix, Pectin lyase-like"/>
    <property type="match status" value="1"/>
</dbReference>
<comment type="caution">
    <text evidence="2">The sequence shown here is derived from an EMBL/GenBank/DDBJ whole genome shotgun (WGS) entry which is preliminary data.</text>
</comment>
<evidence type="ECO:0000256" key="1">
    <source>
        <dbReference type="SAM" id="SignalP"/>
    </source>
</evidence>
<evidence type="ECO:0000313" key="3">
    <source>
        <dbReference type="Proteomes" id="UP001501444"/>
    </source>
</evidence>
<keyword evidence="3" id="KW-1185">Reference proteome</keyword>
<proteinExistence type="predicted"/>
<protein>
    <recommendedName>
        <fullName evidence="4">Right handed beta helix domain-containing protein</fullName>
    </recommendedName>
</protein>
<dbReference type="EMBL" id="BAAARV010000058">
    <property type="protein sequence ID" value="GAA2363503.1"/>
    <property type="molecule type" value="Genomic_DNA"/>
</dbReference>
<dbReference type="InterPro" id="IPR012334">
    <property type="entry name" value="Pectin_lyas_fold"/>
</dbReference>
<reference evidence="3" key="1">
    <citation type="journal article" date="2019" name="Int. J. Syst. Evol. Microbiol.">
        <title>The Global Catalogue of Microorganisms (GCM) 10K type strain sequencing project: providing services to taxonomists for standard genome sequencing and annotation.</title>
        <authorList>
            <consortium name="The Broad Institute Genomics Platform"/>
            <consortium name="The Broad Institute Genome Sequencing Center for Infectious Disease"/>
            <person name="Wu L."/>
            <person name="Ma J."/>
        </authorList>
    </citation>
    <scope>NUCLEOTIDE SEQUENCE [LARGE SCALE GENOMIC DNA]</scope>
    <source>
        <strain evidence="3">JCM 3272</strain>
    </source>
</reference>
<dbReference type="SMART" id="SM00710">
    <property type="entry name" value="PbH1"/>
    <property type="match status" value="6"/>
</dbReference>
<evidence type="ECO:0000313" key="2">
    <source>
        <dbReference type="EMBL" id="GAA2363503.1"/>
    </source>
</evidence>